<dbReference type="Pfam" id="PF01624">
    <property type="entry name" value="MutS_I"/>
    <property type="match status" value="1"/>
</dbReference>
<dbReference type="Proteomes" id="UP000243065">
    <property type="component" value="Unassembled WGS sequence"/>
</dbReference>
<evidence type="ECO:0000313" key="12">
    <source>
        <dbReference type="EMBL" id="CUT04153.1"/>
    </source>
</evidence>
<name>A0A656D9N1_KRYT1</name>
<dbReference type="InterPro" id="IPR016151">
    <property type="entry name" value="DNA_mismatch_repair_MutS_N"/>
</dbReference>
<dbReference type="Gene3D" id="1.10.1420.10">
    <property type="match status" value="2"/>
</dbReference>
<evidence type="ECO:0000259" key="11">
    <source>
        <dbReference type="PROSITE" id="PS00486"/>
    </source>
</evidence>
<dbReference type="SUPFAM" id="SSF52540">
    <property type="entry name" value="P-loop containing nucleoside triphosphate hydrolases"/>
    <property type="match status" value="1"/>
</dbReference>
<evidence type="ECO:0000256" key="8">
    <source>
        <dbReference type="ARBA" id="ARBA00024647"/>
    </source>
</evidence>
<evidence type="ECO:0000256" key="3">
    <source>
        <dbReference type="ARBA" id="ARBA00022741"/>
    </source>
</evidence>
<dbReference type="Gene3D" id="3.30.420.110">
    <property type="entry name" value="MutS, connector domain"/>
    <property type="match status" value="1"/>
</dbReference>
<keyword evidence="3 9" id="KW-0547">Nucleotide-binding</keyword>
<dbReference type="InterPro" id="IPR005748">
    <property type="entry name" value="DNA_mismatch_repair_MutS"/>
</dbReference>
<keyword evidence="7 9" id="KW-0234">DNA repair</keyword>
<dbReference type="InterPro" id="IPR007861">
    <property type="entry name" value="DNA_mismatch_repair_MutS_clamp"/>
</dbReference>
<keyword evidence="5 9" id="KW-0067">ATP-binding</keyword>
<dbReference type="PANTHER" id="PTHR11361">
    <property type="entry name" value="DNA MISMATCH REPAIR PROTEIN MUTS FAMILY MEMBER"/>
    <property type="match status" value="1"/>
</dbReference>
<evidence type="ECO:0000256" key="10">
    <source>
        <dbReference type="RuleBase" id="RU003756"/>
    </source>
</evidence>
<dbReference type="HAMAP" id="MF_00096">
    <property type="entry name" value="MutS"/>
    <property type="match status" value="1"/>
</dbReference>
<evidence type="ECO:0000256" key="1">
    <source>
        <dbReference type="ARBA" id="ARBA00006271"/>
    </source>
</evidence>
<dbReference type="GO" id="GO:0005829">
    <property type="term" value="C:cytosol"/>
    <property type="evidence" value="ECO:0007669"/>
    <property type="project" value="TreeGrafter"/>
</dbReference>
<dbReference type="Pfam" id="PF05192">
    <property type="entry name" value="MutS_III"/>
    <property type="match status" value="1"/>
</dbReference>
<dbReference type="GO" id="GO:0030983">
    <property type="term" value="F:mismatched DNA binding"/>
    <property type="evidence" value="ECO:0007669"/>
    <property type="project" value="InterPro"/>
</dbReference>
<gene>
    <name evidence="9" type="primary">mutS</name>
    <name evidence="12" type="ORF">JGI24_01436</name>
</gene>
<keyword evidence="13" id="KW-1185">Reference proteome</keyword>
<evidence type="ECO:0000313" key="13">
    <source>
        <dbReference type="Proteomes" id="UP000243065"/>
    </source>
</evidence>
<dbReference type="Gene3D" id="3.40.1170.10">
    <property type="entry name" value="DNA repair protein MutS, domain I"/>
    <property type="match status" value="1"/>
</dbReference>
<dbReference type="InterPro" id="IPR045076">
    <property type="entry name" value="MutS"/>
</dbReference>
<proteinExistence type="inferred from homology"/>
<dbReference type="InterPro" id="IPR036187">
    <property type="entry name" value="DNA_mismatch_repair_MutS_sf"/>
</dbReference>
<dbReference type="GO" id="GO:0003684">
    <property type="term" value="F:damaged DNA binding"/>
    <property type="evidence" value="ECO:0007669"/>
    <property type="project" value="UniProtKB-UniRule"/>
</dbReference>
<evidence type="ECO:0000256" key="9">
    <source>
        <dbReference type="HAMAP-Rule" id="MF_00096"/>
    </source>
</evidence>
<dbReference type="PANTHER" id="PTHR11361:SF34">
    <property type="entry name" value="DNA MISMATCH REPAIR PROTEIN MSH1, MITOCHONDRIAL"/>
    <property type="match status" value="1"/>
</dbReference>
<dbReference type="InterPro" id="IPR007695">
    <property type="entry name" value="DNA_mismatch_repair_MutS-lik_N"/>
</dbReference>
<accession>A0A656D9N1</accession>
<dbReference type="AlphaFoldDB" id="A0A656D9N1"/>
<dbReference type="InterPro" id="IPR007696">
    <property type="entry name" value="DNA_mismatch_repair_MutS_core"/>
</dbReference>
<sequence>MSTPLMRQYRKIKAQYPDAIVLFRMGDFYETFEEDAKITAKVLGIALTRRANGAAADVPLAGFPHHALETYLPKLVKAGYKVAICEQLEDPKFAKGIVKRDVIEIVTPGVVISDKLLDNRVNNFVCALFFKSDKVGVAFADVSTGEFYATEVKIDDLPNLLDTITPSEILYSKSLKNVVEQVLEKTQIKPFLTKLEDWVFKYDYAFEILTNHFQTQSLKGFGIDEFELGIISAGAILHYLQETQRAKLSHIRKISRYDTGDYMTLDPATKRNLEITVSYSGETAYGTLFSVIDKTQTPMGARLLKKWVLRPLRKLEPIQKRLEAVKELYENQELRKELYKILGEIGDLERLISRIAIRAHLPGTTGRANPRDMINLKESLKKIPKIKSLLANSKSDTLQKISKFLNPLTDVISLIELAIVDDPPATVADGGVIKDGYNAELDELRYITKSSKEFIANLQQKERERTGIPSLKIDYNSVFGYYIEVTKTHLDKVPPDYIRKQTLVNAERFITPELKEYEEKIFTAEEKISALEAELFNQVREKISEHTEAIQKNAQLIAMLDCFVSLAEVAVENNYTCPIVDDGDVIEIKDGRHPVVEKILPPGEKFVPNSVYLDNSENQILIITGPNMSGKSVFLRQVGLIVLLAQIGSFVPASYARVGIVDRIFTRVGASDNIAGGESTFLVEMHEMANILNNATPKSLILLDEVGRGTSTFDGISIAWAITEYIHENPKLRAKTIFATHYHELNELAELYPRIKNFKADVREVGDKVIFLHKIVPGYADHSYGIEVAKMAGLPKEVTERAKEILANLEQKELTPQGKVKKKISKEVLMQKFQISLFELNDDRLRQEILNLDIDNMTPLQALLKLQELRGRIKNGDL</sequence>
<dbReference type="GO" id="GO:0140664">
    <property type="term" value="F:ATP-dependent DNA damage sensor activity"/>
    <property type="evidence" value="ECO:0007669"/>
    <property type="project" value="InterPro"/>
</dbReference>
<protein>
    <recommendedName>
        <fullName evidence="2 9">DNA mismatch repair protein MutS</fullName>
    </recommendedName>
</protein>
<dbReference type="InterPro" id="IPR017261">
    <property type="entry name" value="DNA_mismatch_repair_MutS/MSH"/>
</dbReference>
<keyword evidence="4 9" id="KW-0227">DNA damage</keyword>
<dbReference type="PROSITE" id="PS00486">
    <property type="entry name" value="DNA_MISMATCH_REPAIR_2"/>
    <property type="match status" value="1"/>
</dbReference>
<dbReference type="Pfam" id="PF00488">
    <property type="entry name" value="MutS_V"/>
    <property type="match status" value="1"/>
</dbReference>
<dbReference type="GO" id="GO:0006298">
    <property type="term" value="P:mismatch repair"/>
    <property type="evidence" value="ECO:0007669"/>
    <property type="project" value="UniProtKB-UniRule"/>
</dbReference>
<dbReference type="SUPFAM" id="SSF48334">
    <property type="entry name" value="DNA repair protein MutS, domain III"/>
    <property type="match status" value="1"/>
</dbReference>
<dbReference type="InterPro" id="IPR000432">
    <property type="entry name" value="DNA_mismatch_repair_MutS_C"/>
</dbReference>
<feature type="domain" description="DNA mismatch repair proteins mutS family" evidence="11">
    <location>
        <begin position="699"/>
        <end position="715"/>
    </location>
</feature>
<comment type="function">
    <text evidence="8 9">This protein is involved in the repair of mismatches in DNA. It is possible that it carries out the mismatch recognition step. This protein has a weak ATPase activity.</text>
</comment>
<dbReference type="NCBIfam" id="TIGR01070">
    <property type="entry name" value="mutS1"/>
    <property type="match status" value="1"/>
</dbReference>
<dbReference type="InterPro" id="IPR027417">
    <property type="entry name" value="P-loop_NTPase"/>
</dbReference>
<dbReference type="FunFam" id="3.40.1170.10:FF:000001">
    <property type="entry name" value="DNA mismatch repair protein MutS"/>
    <property type="match status" value="1"/>
</dbReference>
<dbReference type="EMBL" id="CZVU01000083">
    <property type="protein sequence ID" value="CUT04153.1"/>
    <property type="molecule type" value="Genomic_DNA"/>
</dbReference>
<dbReference type="Gene3D" id="3.40.50.300">
    <property type="entry name" value="P-loop containing nucleotide triphosphate hydrolases"/>
    <property type="match status" value="1"/>
</dbReference>
<reference evidence="12 13" key="1">
    <citation type="submission" date="2015-11" db="EMBL/GenBank/DDBJ databases">
        <authorList>
            <person name="Varghese N."/>
        </authorList>
    </citation>
    <scope>NUCLEOTIDE SEQUENCE [LARGE SCALE GENOMIC DNA]</scope>
    <source>
        <strain evidence="12 13">JGI-24</strain>
    </source>
</reference>
<dbReference type="SMART" id="SM00533">
    <property type="entry name" value="MUTSd"/>
    <property type="match status" value="1"/>
</dbReference>
<dbReference type="PIRSF" id="PIRSF037677">
    <property type="entry name" value="DNA_mis_repair_Msh6"/>
    <property type="match status" value="1"/>
</dbReference>
<comment type="similarity">
    <text evidence="1 9 10">Belongs to the DNA mismatch repair MutS family.</text>
</comment>
<organism evidence="12 13">
    <name type="scientific">Kryptobacter tengchongensis</name>
    <dbReference type="NCBI Taxonomy" id="1643429"/>
    <lineage>
        <taxon>Bacteria</taxon>
        <taxon>Pseudomonadati</taxon>
        <taxon>Candidatus Kryptoniota</taxon>
        <taxon>Candidatus Kryptobacter</taxon>
    </lineage>
</organism>
<evidence type="ECO:0000256" key="4">
    <source>
        <dbReference type="ARBA" id="ARBA00022763"/>
    </source>
</evidence>
<dbReference type="GO" id="GO:0005524">
    <property type="term" value="F:ATP binding"/>
    <property type="evidence" value="ECO:0007669"/>
    <property type="project" value="UniProtKB-UniRule"/>
</dbReference>
<dbReference type="SMART" id="SM00534">
    <property type="entry name" value="MUTSac"/>
    <property type="match status" value="1"/>
</dbReference>
<evidence type="ECO:0000256" key="2">
    <source>
        <dbReference type="ARBA" id="ARBA00021982"/>
    </source>
</evidence>
<evidence type="ECO:0000256" key="5">
    <source>
        <dbReference type="ARBA" id="ARBA00022840"/>
    </source>
</evidence>
<dbReference type="Pfam" id="PF05188">
    <property type="entry name" value="MutS_II"/>
    <property type="match status" value="1"/>
</dbReference>
<dbReference type="InterPro" id="IPR007860">
    <property type="entry name" value="DNA_mmatch_repair_MutS_con_dom"/>
</dbReference>
<dbReference type="FunFam" id="1.10.1420.10:FF:000007">
    <property type="entry name" value="DNA mismatch repair protein MutS"/>
    <property type="match status" value="1"/>
</dbReference>
<evidence type="ECO:0000256" key="7">
    <source>
        <dbReference type="ARBA" id="ARBA00023204"/>
    </source>
</evidence>
<dbReference type="Pfam" id="PF05190">
    <property type="entry name" value="MutS_IV"/>
    <property type="match status" value="1"/>
</dbReference>
<dbReference type="SUPFAM" id="SSF53150">
    <property type="entry name" value="DNA repair protein MutS, domain II"/>
    <property type="match status" value="1"/>
</dbReference>
<dbReference type="CDD" id="cd03284">
    <property type="entry name" value="ABC_MutS1"/>
    <property type="match status" value="1"/>
</dbReference>
<evidence type="ECO:0000256" key="6">
    <source>
        <dbReference type="ARBA" id="ARBA00023125"/>
    </source>
</evidence>
<keyword evidence="6 9" id="KW-0238">DNA-binding</keyword>
<dbReference type="InterPro" id="IPR036678">
    <property type="entry name" value="MutS_con_dom_sf"/>
</dbReference>
<dbReference type="SUPFAM" id="SSF55271">
    <property type="entry name" value="DNA repair protein MutS, domain I"/>
    <property type="match status" value="1"/>
</dbReference>
<dbReference type="NCBIfam" id="NF003810">
    <property type="entry name" value="PRK05399.1"/>
    <property type="match status" value="1"/>
</dbReference>
<feature type="binding site" evidence="9">
    <location>
        <begin position="625"/>
        <end position="632"/>
    </location>
    <ligand>
        <name>ATP</name>
        <dbReference type="ChEBI" id="CHEBI:30616"/>
    </ligand>
</feature>
<dbReference type="FunFam" id="3.40.50.300:FF:000870">
    <property type="entry name" value="MutS protein homolog 4"/>
    <property type="match status" value="1"/>
</dbReference>